<organism evidence="1 2">
    <name type="scientific">Jatropha curcas</name>
    <name type="common">Barbados nut</name>
    <dbReference type="NCBI Taxonomy" id="180498"/>
    <lineage>
        <taxon>Eukaryota</taxon>
        <taxon>Viridiplantae</taxon>
        <taxon>Streptophyta</taxon>
        <taxon>Embryophyta</taxon>
        <taxon>Tracheophyta</taxon>
        <taxon>Spermatophyta</taxon>
        <taxon>Magnoliopsida</taxon>
        <taxon>eudicotyledons</taxon>
        <taxon>Gunneridae</taxon>
        <taxon>Pentapetalae</taxon>
        <taxon>rosids</taxon>
        <taxon>fabids</taxon>
        <taxon>Malpighiales</taxon>
        <taxon>Euphorbiaceae</taxon>
        <taxon>Crotonoideae</taxon>
        <taxon>Jatropheae</taxon>
        <taxon>Jatropha</taxon>
    </lineage>
</organism>
<evidence type="ECO:0000313" key="1">
    <source>
        <dbReference type="EMBL" id="KDP46459.1"/>
    </source>
</evidence>
<reference evidence="1 2" key="1">
    <citation type="journal article" date="2014" name="PLoS ONE">
        <title>Global Analysis of Gene Expression Profiles in Physic Nut (Jatropha curcas L.) Seedlings Exposed to Salt Stress.</title>
        <authorList>
            <person name="Zhang L."/>
            <person name="Zhang C."/>
            <person name="Wu P."/>
            <person name="Chen Y."/>
            <person name="Li M."/>
            <person name="Jiang H."/>
            <person name="Wu G."/>
        </authorList>
    </citation>
    <scope>NUCLEOTIDE SEQUENCE [LARGE SCALE GENOMIC DNA]</scope>
    <source>
        <strain evidence="2">cv. GZQX0401</strain>
        <tissue evidence="1">Young leaves</tissue>
    </source>
</reference>
<sequence>MIAPTGLHLFATVEIDNAIFPLRRALAERWWETTNTFHTTIGEWTITPFEFAILIGIRFGSCLLDVDASMLTPKHLIDLVLLQSLVQVGCTTVALSQVAKEAEPEGGNRAIADPCISPFDFGMHYRARLGLGFLPFSIHYFCPDQGCAIGDFGDAPFQAGFDRAACQGESPGSEEKGKRRSYRVFLLPGDTYTDWVAATLATWVESRLDRTLDMGTRMTSWGQSNRAESVEELDFKIESETMFNVAEGIRARFGPTDHPLASIGTSLMVGTSSSSHAPIFGVSRFSRLPIHLRPES</sequence>
<dbReference type="OrthoDB" id="1837613at2759"/>
<name>A0A067LPK3_JATCU</name>
<dbReference type="AlphaFoldDB" id="A0A067LPK3"/>
<evidence type="ECO:0008006" key="3">
    <source>
        <dbReference type="Google" id="ProtNLM"/>
    </source>
</evidence>
<protein>
    <recommendedName>
        <fullName evidence="3">Aminotransferase-like plant mobile domain-containing protein</fullName>
    </recommendedName>
</protein>
<dbReference type="EMBL" id="KK914218">
    <property type="protein sequence ID" value="KDP46459.1"/>
    <property type="molecule type" value="Genomic_DNA"/>
</dbReference>
<evidence type="ECO:0000313" key="2">
    <source>
        <dbReference type="Proteomes" id="UP000027138"/>
    </source>
</evidence>
<proteinExistence type="predicted"/>
<keyword evidence="2" id="KW-1185">Reference proteome</keyword>
<dbReference type="Proteomes" id="UP000027138">
    <property type="component" value="Unassembled WGS sequence"/>
</dbReference>
<gene>
    <name evidence="1" type="ORF">JCGZ_12942</name>
</gene>
<accession>A0A067LPK3</accession>